<dbReference type="InterPro" id="IPR018060">
    <property type="entry name" value="HTH_AraC"/>
</dbReference>
<dbReference type="PROSITE" id="PS01124">
    <property type="entry name" value="HTH_ARAC_FAMILY_2"/>
    <property type="match status" value="1"/>
</dbReference>
<dbReference type="Proteomes" id="UP000588051">
    <property type="component" value="Unassembled WGS sequence"/>
</dbReference>
<accession>A0A850QDJ4</accession>
<dbReference type="GO" id="GO:0043565">
    <property type="term" value="F:sequence-specific DNA binding"/>
    <property type="evidence" value="ECO:0007669"/>
    <property type="project" value="InterPro"/>
</dbReference>
<gene>
    <name evidence="2" type="ORF">HV832_11835</name>
</gene>
<dbReference type="AlphaFoldDB" id="A0A850QDJ4"/>
<sequence length="280" mass="31872">MRYQIFPPRPELAHLLLHILVIELDDCELHLPAVLNPSVMLLIKGRALVREANGTMTESLRFFLRGPFMSPVNVCYPPGTLSLSFCFRAGMLHQATGLSAAGLLEQVVDMAHIFNPDQIRRFLQDIDQDQGVEGYIARLQELLLQILDHRKKTSIGASFLAAHQKMFFPLLQLSLDFGIGQRQLERRVRDAFGVPLRDVRRLARFGQCLPRLIGHRASWGDLTSIALDSGYYDQAHMYKEFTELAGISPALLLQKITGNDPAYWLYRLNRTEFKNLFLPV</sequence>
<dbReference type="GO" id="GO:0003700">
    <property type="term" value="F:DNA-binding transcription factor activity"/>
    <property type="evidence" value="ECO:0007669"/>
    <property type="project" value="InterPro"/>
</dbReference>
<evidence type="ECO:0000259" key="1">
    <source>
        <dbReference type="PROSITE" id="PS01124"/>
    </source>
</evidence>
<organism evidence="2 3">
    <name type="scientific">Undibacterium oligocarboniphilum</name>
    <dbReference type="NCBI Taxonomy" id="666702"/>
    <lineage>
        <taxon>Bacteria</taxon>
        <taxon>Pseudomonadati</taxon>
        <taxon>Pseudomonadota</taxon>
        <taxon>Betaproteobacteria</taxon>
        <taxon>Burkholderiales</taxon>
        <taxon>Oxalobacteraceae</taxon>
        <taxon>Undibacterium</taxon>
    </lineage>
</organism>
<protein>
    <submittedName>
        <fullName evidence="2">AraC family transcriptional regulator</fullName>
    </submittedName>
</protein>
<reference evidence="2 3" key="1">
    <citation type="submission" date="2020-06" db="EMBL/GenBank/DDBJ databases">
        <authorList>
            <person name="Qiu C."/>
            <person name="Liu Z."/>
        </authorList>
    </citation>
    <scope>NUCLEOTIDE SEQUENCE [LARGE SCALE GENOMIC DNA]</scope>
    <source>
        <strain evidence="2 3">EM 1</strain>
    </source>
</reference>
<evidence type="ECO:0000313" key="2">
    <source>
        <dbReference type="EMBL" id="NVO78522.1"/>
    </source>
</evidence>
<keyword evidence="3" id="KW-1185">Reference proteome</keyword>
<evidence type="ECO:0000313" key="3">
    <source>
        <dbReference type="Proteomes" id="UP000588051"/>
    </source>
</evidence>
<dbReference type="RefSeq" id="WP_176804053.1">
    <property type="nucleotide sequence ID" value="NZ_JABXYJ010000006.1"/>
</dbReference>
<proteinExistence type="predicted"/>
<name>A0A850QDJ4_9BURK</name>
<dbReference type="EMBL" id="JABXYJ010000006">
    <property type="protein sequence ID" value="NVO78522.1"/>
    <property type="molecule type" value="Genomic_DNA"/>
</dbReference>
<feature type="domain" description="HTH araC/xylS-type" evidence="1">
    <location>
        <begin position="154"/>
        <end position="255"/>
    </location>
</feature>
<dbReference type="SMART" id="SM00342">
    <property type="entry name" value="HTH_ARAC"/>
    <property type="match status" value="1"/>
</dbReference>
<dbReference type="Pfam" id="PF12833">
    <property type="entry name" value="HTH_18"/>
    <property type="match status" value="1"/>
</dbReference>
<dbReference type="Gene3D" id="1.10.10.60">
    <property type="entry name" value="Homeodomain-like"/>
    <property type="match status" value="1"/>
</dbReference>
<comment type="caution">
    <text evidence="2">The sequence shown here is derived from an EMBL/GenBank/DDBJ whole genome shotgun (WGS) entry which is preliminary data.</text>
</comment>